<dbReference type="AlphaFoldDB" id="A0A397J3U0"/>
<comment type="caution">
    <text evidence="1">The sequence shown here is derived from an EMBL/GenBank/DDBJ whole genome shotgun (WGS) entry which is preliminary data.</text>
</comment>
<dbReference type="Proteomes" id="UP000266861">
    <property type="component" value="Unassembled WGS sequence"/>
</dbReference>
<keyword evidence="2" id="KW-1185">Reference proteome</keyword>
<name>A0A397J3U0_9GLOM</name>
<organism evidence="1 2">
    <name type="scientific">Diversispora epigaea</name>
    <dbReference type="NCBI Taxonomy" id="1348612"/>
    <lineage>
        <taxon>Eukaryota</taxon>
        <taxon>Fungi</taxon>
        <taxon>Fungi incertae sedis</taxon>
        <taxon>Mucoromycota</taxon>
        <taxon>Glomeromycotina</taxon>
        <taxon>Glomeromycetes</taxon>
        <taxon>Diversisporales</taxon>
        <taxon>Diversisporaceae</taxon>
        <taxon>Diversispora</taxon>
    </lineage>
</organism>
<gene>
    <name evidence="1" type="ORF">Glove_140g186</name>
</gene>
<protein>
    <submittedName>
        <fullName evidence="1">Uncharacterized protein</fullName>
    </submittedName>
</protein>
<evidence type="ECO:0000313" key="1">
    <source>
        <dbReference type="EMBL" id="RHZ79904.1"/>
    </source>
</evidence>
<accession>A0A397J3U0</accession>
<dbReference type="EMBL" id="PQFF01000131">
    <property type="protein sequence ID" value="RHZ79904.1"/>
    <property type="molecule type" value="Genomic_DNA"/>
</dbReference>
<sequence>MVQNLKKYIVTTSKKSGSSNKLCYCKACYDKYGENNPELKAIVNKTNHILSHFRNCRNFDEAYELEEKETILSLASKKKTNLGKRSGIRIQNKQCHVTDPQILANKISSKFISRFRLS</sequence>
<evidence type="ECO:0000313" key="2">
    <source>
        <dbReference type="Proteomes" id="UP000266861"/>
    </source>
</evidence>
<reference evidence="1 2" key="1">
    <citation type="submission" date="2018-08" db="EMBL/GenBank/DDBJ databases">
        <title>Genome and evolution of the arbuscular mycorrhizal fungus Diversispora epigaea (formerly Glomus versiforme) and its bacterial endosymbionts.</title>
        <authorList>
            <person name="Sun X."/>
            <person name="Fei Z."/>
            <person name="Harrison M."/>
        </authorList>
    </citation>
    <scope>NUCLEOTIDE SEQUENCE [LARGE SCALE GENOMIC DNA]</scope>
    <source>
        <strain evidence="1 2">IT104</strain>
    </source>
</reference>
<proteinExistence type="predicted"/>
<dbReference type="OrthoDB" id="2402419at2759"/>
<dbReference type="STRING" id="1348612.A0A397J3U0"/>